<organism evidence="3 4">
    <name type="scientific">Microscilla marina ATCC 23134</name>
    <dbReference type="NCBI Taxonomy" id="313606"/>
    <lineage>
        <taxon>Bacteria</taxon>
        <taxon>Pseudomonadati</taxon>
        <taxon>Bacteroidota</taxon>
        <taxon>Cytophagia</taxon>
        <taxon>Cytophagales</taxon>
        <taxon>Microscillaceae</taxon>
        <taxon>Microscilla</taxon>
    </lineage>
</organism>
<protein>
    <submittedName>
        <fullName evidence="3">Uncharacterized protein</fullName>
    </submittedName>
</protein>
<dbReference type="RefSeq" id="WP_002702084.1">
    <property type="nucleotide sequence ID" value="NZ_AAWS01000042.1"/>
</dbReference>
<keyword evidence="2" id="KW-0732">Signal</keyword>
<evidence type="ECO:0000256" key="1">
    <source>
        <dbReference type="SAM" id="Coils"/>
    </source>
</evidence>
<dbReference type="eggNOG" id="COG5295">
    <property type="taxonomic scope" value="Bacteria"/>
</dbReference>
<feature type="chain" id="PRO_5002642477" evidence="2">
    <location>
        <begin position="22"/>
        <end position="362"/>
    </location>
</feature>
<dbReference type="OrthoDB" id="1163828at2"/>
<feature type="signal peptide" evidence="2">
    <location>
        <begin position="1"/>
        <end position="21"/>
    </location>
</feature>
<evidence type="ECO:0000313" key="3">
    <source>
        <dbReference type="EMBL" id="EAY25875.1"/>
    </source>
</evidence>
<accession>A1ZUX1</accession>
<dbReference type="AlphaFoldDB" id="A1ZUX1"/>
<name>A1ZUX1_MICM2</name>
<dbReference type="Proteomes" id="UP000004095">
    <property type="component" value="Unassembled WGS sequence"/>
</dbReference>
<evidence type="ECO:0000313" key="4">
    <source>
        <dbReference type="Proteomes" id="UP000004095"/>
    </source>
</evidence>
<reference evidence="3 4" key="1">
    <citation type="submission" date="2007-01" db="EMBL/GenBank/DDBJ databases">
        <authorList>
            <person name="Haygood M."/>
            <person name="Podell S."/>
            <person name="Anderson C."/>
            <person name="Hopkinson B."/>
            <person name="Roe K."/>
            <person name="Barbeau K."/>
            <person name="Gaasterland T."/>
            <person name="Ferriera S."/>
            <person name="Johnson J."/>
            <person name="Kravitz S."/>
            <person name="Beeson K."/>
            <person name="Sutton G."/>
            <person name="Rogers Y.-H."/>
            <person name="Friedman R."/>
            <person name="Frazier M."/>
            <person name="Venter J.C."/>
        </authorList>
    </citation>
    <scope>NUCLEOTIDE SEQUENCE [LARGE SCALE GENOMIC DNA]</scope>
    <source>
        <strain evidence="3 4">ATCC 23134</strain>
    </source>
</reference>
<keyword evidence="1" id="KW-0175">Coiled coil</keyword>
<dbReference type="EMBL" id="AAWS01000042">
    <property type="protein sequence ID" value="EAY25875.1"/>
    <property type="molecule type" value="Genomic_DNA"/>
</dbReference>
<sequence>MKNLRFTLLAVFCLIGQLTWAQNTTNYGNSSGTGGSNSSYFGYRTGTSSTGASNTFMGASSGYNNTTGAYNTFMGQASGYINTTGSNNTYIGHWSGNRNTTGNNNAALGYRTARFNTTGHSNALVGYMSGYTNTTGYSNVAMGFQSAYSNTTGYRNAFVGQQSGYKNTTGRYNAYLGEATGYTNTTGFGNTLLGARAGYKNAAGSRNVFIGYFAGYNETGSNKLYIDNSSTTIPLIYGDFATNGVGINTNKLSDGSTNYTLSVNGRVRASEVKVYTGWADYVFEKGYKLRPLNEVEAYIEKNGHLPDVPSAKQVEKNGIFIGEMNATLLRKIEELTLYMISMKKEVEHLKNENKALKAKIQK</sequence>
<evidence type="ECO:0000256" key="2">
    <source>
        <dbReference type="SAM" id="SignalP"/>
    </source>
</evidence>
<comment type="caution">
    <text evidence="3">The sequence shown here is derived from an EMBL/GenBank/DDBJ whole genome shotgun (WGS) entry which is preliminary data.</text>
</comment>
<feature type="coiled-coil region" evidence="1">
    <location>
        <begin position="332"/>
        <end position="359"/>
    </location>
</feature>
<keyword evidence="4" id="KW-1185">Reference proteome</keyword>
<proteinExistence type="predicted"/>
<gene>
    <name evidence="3" type="ORF">M23134_07687</name>
</gene>